<dbReference type="AlphaFoldDB" id="A0A0N8PRK3"/>
<evidence type="ECO:0000313" key="3">
    <source>
        <dbReference type="EMBL" id="KPV50165.1"/>
    </source>
</evidence>
<keyword evidence="1" id="KW-0472">Membrane</keyword>
<reference evidence="3 4" key="1">
    <citation type="submission" date="2015-09" db="EMBL/GenBank/DDBJ databases">
        <title>Draft genome sequence of Kouleothrix aurantiaca JCM 19913.</title>
        <authorList>
            <person name="Hemp J."/>
        </authorList>
    </citation>
    <scope>NUCLEOTIDE SEQUENCE [LARGE SCALE GENOMIC DNA]</scope>
    <source>
        <strain evidence="3 4">COM-B</strain>
    </source>
</reference>
<accession>A0A0N8PRK3</accession>
<keyword evidence="1" id="KW-0812">Transmembrane</keyword>
<name>A0A0N8PRK3_9CHLR</name>
<dbReference type="Proteomes" id="UP000050509">
    <property type="component" value="Unassembled WGS sequence"/>
</dbReference>
<evidence type="ECO:0000313" key="4">
    <source>
        <dbReference type="Proteomes" id="UP000050509"/>
    </source>
</evidence>
<comment type="caution">
    <text evidence="3">The sequence shown here is derived from an EMBL/GenBank/DDBJ whole genome shotgun (WGS) entry which is preliminary data.</text>
</comment>
<feature type="signal peptide" evidence="2">
    <location>
        <begin position="1"/>
        <end position="16"/>
    </location>
</feature>
<keyword evidence="2" id="KW-0732">Signal</keyword>
<protein>
    <submittedName>
        <fullName evidence="3">Uncharacterized protein</fullName>
    </submittedName>
</protein>
<keyword evidence="4" id="KW-1185">Reference proteome</keyword>
<sequence>LVLVGLSSLFSGMAHANTPAARLGVLQSVVWTLGLAVVAWLNWWWPGILVLVGLSVLLGSATARGRF</sequence>
<organism evidence="3 4">
    <name type="scientific">Kouleothrix aurantiaca</name>
    <dbReference type="NCBI Taxonomy" id="186479"/>
    <lineage>
        <taxon>Bacteria</taxon>
        <taxon>Bacillati</taxon>
        <taxon>Chloroflexota</taxon>
        <taxon>Chloroflexia</taxon>
        <taxon>Chloroflexales</taxon>
        <taxon>Roseiflexineae</taxon>
        <taxon>Roseiflexaceae</taxon>
        <taxon>Kouleothrix</taxon>
    </lineage>
</organism>
<evidence type="ECO:0000256" key="2">
    <source>
        <dbReference type="SAM" id="SignalP"/>
    </source>
</evidence>
<keyword evidence="1" id="KW-1133">Transmembrane helix</keyword>
<feature type="chain" id="PRO_5006029321" evidence="2">
    <location>
        <begin position="17"/>
        <end position="67"/>
    </location>
</feature>
<proteinExistence type="predicted"/>
<evidence type="ECO:0000256" key="1">
    <source>
        <dbReference type="SAM" id="Phobius"/>
    </source>
</evidence>
<feature type="transmembrane region" description="Helical" evidence="1">
    <location>
        <begin position="40"/>
        <end position="61"/>
    </location>
</feature>
<gene>
    <name evidence="3" type="ORF">SE17_28550</name>
</gene>
<dbReference type="EMBL" id="LJCR01001549">
    <property type="protein sequence ID" value="KPV50165.1"/>
    <property type="molecule type" value="Genomic_DNA"/>
</dbReference>
<feature type="non-terminal residue" evidence="3">
    <location>
        <position position="1"/>
    </location>
</feature>